<proteinExistence type="predicted"/>
<accession>A0A6A5VND8</accession>
<sequence length="156" mass="16536">GSSDAYCGHGCQSSSGPPSKFVSCDARCGKGYRNQTCQGSIFGKCCSKYGYCGSSKAYCGNGCQSGFGRCNGAAYSSTRCSSTRPNTLATSTTQTSTVSASPTQSVSRNAHCGPRYGGKTCPGSQWGHCCSQYSYWYGRPVHHNSLIANIIKWKHD</sequence>
<evidence type="ECO:0000313" key="4">
    <source>
        <dbReference type="EMBL" id="KAF1977232.1"/>
    </source>
</evidence>
<feature type="non-terminal residue" evidence="4">
    <location>
        <position position="1"/>
    </location>
</feature>
<dbReference type="Proteomes" id="UP000800036">
    <property type="component" value="Unassembled WGS sequence"/>
</dbReference>
<dbReference type="EMBL" id="ML976664">
    <property type="protein sequence ID" value="KAF1977232.1"/>
    <property type="molecule type" value="Genomic_DNA"/>
</dbReference>
<keyword evidence="5" id="KW-1185">Reference proteome</keyword>
<dbReference type="SMART" id="SM00270">
    <property type="entry name" value="ChtBD1"/>
    <property type="match status" value="1"/>
</dbReference>
<keyword evidence="1 2" id="KW-0147">Chitin-binding</keyword>
<feature type="domain" description="Chitin-binding type-1" evidence="3">
    <location>
        <begin position="25"/>
        <end position="72"/>
    </location>
</feature>
<protein>
    <recommendedName>
        <fullName evidence="3">Chitin-binding type-1 domain-containing protein</fullName>
    </recommendedName>
</protein>
<dbReference type="PROSITE" id="PS50941">
    <property type="entry name" value="CHIT_BIND_I_2"/>
    <property type="match status" value="1"/>
</dbReference>
<organism evidence="4 5">
    <name type="scientific">Bimuria novae-zelandiae CBS 107.79</name>
    <dbReference type="NCBI Taxonomy" id="1447943"/>
    <lineage>
        <taxon>Eukaryota</taxon>
        <taxon>Fungi</taxon>
        <taxon>Dikarya</taxon>
        <taxon>Ascomycota</taxon>
        <taxon>Pezizomycotina</taxon>
        <taxon>Dothideomycetes</taxon>
        <taxon>Pleosporomycetidae</taxon>
        <taxon>Pleosporales</taxon>
        <taxon>Massarineae</taxon>
        <taxon>Didymosphaeriaceae</taxon>
        <taxon>Bimuria</taxon>
    </lineage>
</organism>
<dbReference type="Gene3D" id="3.30.60.10">
    <property type="entry name" value="Endochitinase-like"/>
    <property type="match status" value="1"/>
</dbReference>
<dbReference type="OrthoDB" id="5985073at2759"/>
<reference evidence="4" key="1">
    <citation type="journal article" date="2020" name="Stud. Mycol.">
        <title>101 Dothideomycetes genomes: a test case for predicting lifestyles and emergence of pathogens.</title>
        <authorList>
            <person name="Haridas S."/>
            <person name="Albert R."/>
            <person name="Binder M."/>
            <person name="Bloem J."/>
            <person name="Labutti K."/>
            <person name="Salamov A."/>
            <person name="Andreopoulos B."/>
            <person name="Baker S."/>
            <person name="Barry K."/>
            <person name="Bills G."/>
            <person name="Bluhm B."/>
            <person name="Cannon C."/>
            <person name="Castanera R."/>
            <person name="Culley D."/>
            <person name="Daum C."/>
            <person name="Ezra D."/>
            <person name="Gonzalez J."/>
            <person name="Henrissat B."/>
            <person name="Kuo A."/>
            <person name="Liang C."/>
            <person name="Lipzen A."/>
            <person name="Lutzoni F."/>
            <person name="Magnuson J."/>
            <person name="Mondo S."/>
            <person name="Nolan M."/>
            <person name="Ohm R."/>
            <person name="Pangilinan J."/>
            <person name="Park H.-J."/>
            <person name="Ramirez L."/>
            <person name="Alfaro M."/>
            <person name="Sun H."/>
            <person name="Tritt A."/>
            <person name="Yoshinaga Y."/>
            <person name="Zwiers L.-H."/>
            <person name="Turgeon B."/>
            <person name="Goodwin S."/>
            <person name="Spatafora J."/>
            <person name="Crous P."/>
            <person name="Grigoriev I."/>
        </authorList>
    </citation>
    <scope>NUCLEOTIDE SEQUENCE</scope>
    <source>
        <strain evidence="4">CBS 107.79</strain>
    </source>
</reference>
<evidence type="ECO:0000256" key="2">
    <source>
        <dbReference type="PROSITE-ProRule" id="PRU00261"/>
    </source>
</evidence>
<dbReference type="InterPro" id="IPR036861">
    <property type="entry name" value="Endochitinase-like_sf"/>
</dbReference>
<feature type="disulfide bond" evidence="2">
    <location>
        <begin position="45"/>
        <end position="59"/>
    </location>
</feature>
<name>A0A6A5VND8_9PLEO</name>
<dbReference type="AlphaFoldDB" id="A0A6A5VND8"/>
<keyword evidence="2" id="KW-1015">Disulfide bond</keyword>
<dbReference type="InterPro" id="IPR001002">
    <property type="entry name" value="Chitin-bd_1"/>
</dbReference>
<dbReference type="SUPFAM" id="SSF57016">
    <property type="entry name" value="Plant lectins/antimicrobial peptides"/>
    <property type="match status" value="1"/>
</dbReference>
<evidence type="ECO:0000259" key="3">
    <source>
        <dbReference type="PROSITE" id="PS50941"/>
    </source>
</evidence>
<comment type="caution">
    <text evidence="2">Lacks conserved residue(s) required for the propagation of feature annotation.</text>
</comment>
<dbReference type="GO" id="GO:0008061">
    <property type="term" value="F:chitin binding"/>
    <property type="evidence" value="ECO:0007669"/>
    <property type="project" value="UniProtKB-UniRule"/>
</dbReference>
<evidence type="ECO:0000256" key="1">
    <source>
        <dbReference type="ARBA" id="ARBA00022669"/>
    </source>
</evidence>
<evidence type="ECO:0000313" key="5">
    <source>
        <dbReference type="Proteomes" id="UP000800036"/>
    </source>
</evidence>
<gene>
    <name evidence="4" type="ORF">BU23DRAFT_453907</name>
</gene>
<dbReference type="Pfam" id="PF00187">
    <property type="entry name" value="Chitin_bind_1"/>
    <property type="match status" value="1"/>
</dbReference>